<feature type="transmembrane region" description="Helical" evidence="5">
    <location>
        <begin position="7"/>
        <end position="24"/>
    </location>
</feature>
<dbReference type="RefSeq" id="WP_179585293.1">
    <property type="nucleotide sequence ID" value="NZ_CP184479.1"/>
</dbReference>
<evidence type="ECO:0000256" key="4">
    <source>
        <dbReference type="ARBA" id="ARBA00023136"/>
    </source>
</evidence>
<evidence type="ECO:0000313" key="7">
    <source>
        <dbReference type="Proteomes" id="UP000542125"/>
    </source>
</evidence>
<name>A0A7Y9ISW7_9BURK</name>
<dbReference type="InterPro" id="IPR009760">
    <property type="entry name" value="DUF1328"/>
</dbReference>
<keyword evidence="7" id="KW-1185">Reference proteome</keyword>
<keyword evidence="4 5" id="KW-0472">Membrane</keyword>
<dbReference type="GO" id="GO:0005886">
    <property type="term" value="C:plasma membrane"/>
    <property type="evidence" value="ECO:0007669"/>
    <property type="project" value="UniProtKB-UniRule"/>
</dbReference>
<keyword evidence="3 5" id="KW-1133">Transmembrane helix</keyword>
<comment type="similarity">
    <text evidence="5">Belongs to the UPF0391 family.</text>
</comment>
<proteinExistence type="inferred from homology"/>
<comment type="caution">
    <text evidence="6">The sequence shown here is derived from an EMBL/GenBank/DDBJ whole genome shotgun (WGS) entry which is preliminary data.</text>
</comment>
<protein>
    <recommendedName>
        <fullName evidence="5">UPF0391 membrane protein FHW18_001688</fullName>
    </recommendedName>
</protein>
<accession>A0A7Y9ISW7</accession>
<dbReference type="EMBL" id="JACBYR010000001">
    <property type="protein sequence ID" value="NYE82417.1"/>
    <property type="molecule type" value="Genomic_DNA"/>
</dbReference>
<evidence type="ECO:0000256" key="2">
    <source>
        <dbReference type="ARBA" id="ARBA00022692"/>
    </source>
</evidence>
<keyword evidence="1 5" id="KW-1003">Cell membrane</keyword>
<dbReference type="HAMAP" id="MF_01361">
    <property type="entry name" value="UPF0391"/>
    <property type="match status" value="1"/>
</dbReference>
<dbReference type="Proteomes" id="UP000542125">
    <property type="component" value="Unassembled WGS sequence"/>
</dbReference>
<keyword evidence="2 5" id="KW-0812">Transmembrane</keyword>
<sequence>MLRWATIFFAIPLLVAIVGMGGIAASAAEIAMGLFVVSLIAFIMTFFVTTPDDEEDRYEGEWQN</sequence>
<comment type="caution">
    <text evidence="5">Lacks conserved residue(s) required for the propagation of feature annotation.</text>
</comment>
<evidence type="ECO:0000256" key="3">
    <source>
        <dbReference type="ARBA" id="ARBA00022989"/>
    </source>
</evidence>
<organism evidence="6 7">
    <name type="scientific">Pigmentiphaga litoralis</name>
    <dbReference type="NCBI Taxonomy" id="516702"/>
    <lineage>
        <taxon>Bacteria</taxon>
        <taxon>Pseudomonadati</taxon>
        <taxon>Pseudomonadota</taxon>
        <taxon>Betaproteobacteria</taxon>
        <taxon>Burkholderiales</taxon>
        <taxon>Alcaligenaceae</taxon>
        <taxon>Pigmentiphaga</taxon>
    </lineage>
</organism>
<evidence type="ECO:0000256" key="5">
    <source>
        <dbReference type="HAMAP-Rule" id="MF_01361"/>
    </source>
</evidence>
<feature type="transmembrane region" description="Helical" evidence="5">
    <location>
        <begin position="30"/>
        <end position="48"/>
    </location>
</feature>
<reference evidence="6 7" key="1">
    <citation type="submission" date="2020-07" db="EMBL/GenBank/DDBJ databases">
        <title>Genomic Encyclopedia of Type Strains, Phase IV (KMG-V): Genome sequencing to study the core and pangenomes of soil and plant-associated prokaryotes.</title>
        <authorList>
            <person name="Whitman W."/>
        </authorList>
    </citation>
    <scope>NUCLEOTIDE SEQUENCE [LARGE SCALE GENOMIC DNA]</scope>
    <source>
        <strain evidence="6 7">SAS40</strain>
    </source>
</reference>
<gene>
    <name evidence="6" type="ORF">FHW18_001688</name>
</gene>
<evidence type="ECO:0000256" key="1">
    <source>
        <dbReference type="ARBA" id="ARBA00022475"/>
    </source>
</evidence>
<evidence type="ECO:0000313" key="6">
    <source>
        <dbReference type="EMBL" id="NYE82417.1"/>
    </source>
</evidence>
<dbReference type="AlphaFoldDB" id="A0A7Y9ISW7"/>